<comment type="subcellular location">
    <subcellularLocation>
        <location evidence="2">Mitochondrion</location>
    </subcellularLocation>
</comment>
<dbReference type="InterPro" id="IPR016164">
    <property type="entry name" value="FAD-linked_Oxase-like_C"/>
</dbReference>
<dbReference type="FunFam" id="1.10.45.10:FF:000001">
    <property type="entry name" value="D-lactate dehydrogenase mitochondrial"/>
    <property type="match status" value="1"/>
</dbReference>
<dbReference type="InterPro" id="IPR036318">
    <property type="entry name" value="FAD-bd_PCMH-like_sf"/>
</dbReference>
<dbReference type="FunFam" id="3.30.465.10:FF:000016">
    <property type="entry name" value="probable D-lactate dehydrogenase, mitochondrial"/>
    <property type="match status" value="1"/>
</dbReference>
<dbReference type="InterPro" id="IPR016166">
    <property type="entry name" value="FAD-bd_PCMH"/>
</dbReference>
<dbReference type="FunFam" id="3.30.70.2740:FF:000001">
    <property type="entry name" value="D-lactate dehydrogenase mitochondrial"/>
    <property type="match status" value="1"/>
</dbReference>
<dbReference type="PANTHER" id="PTHR11748">
    <property type="entry name" value="D-LACTATE DEHYDROGENASE"/>
    <property type="match status" value="1"/>
</dbReference>
<reference evidence="12" key="1">
    <citation type="submission" date="2022-11" db="UniProtKB">
        <authorList>
            <consortium name="WormBaseParasite"/>
        </authorList>
    </citation>
    <scope>IDENTIFICATION</scope>
</reference>
<dbReference type="PROSITE" id="PS51387">
    <property type="entry name" value="FAD_PCMH"/>
    <property type="match status" value="1"/>
</dbReference>
<dbReference type="GO" id="GO:1903457">
    <property type="term" value="P:lactate catabolic process"/>
    <property type="evidence" value="ECO:0007669"/>
    <property type="project" value="TreeGrafter"/>
</dbReference>
<keyword evidence="11" id="KW-1185">Reference proteome</keyword>
<accession>A0A914C2U0</accession>
<dbReference type="InterPro" id="IPR004113">
    <property type="entry name" value="FAD-bd_oxidored_4_C"/>
</dbReference>
<dbReference type="GO" id="GO:0071949">
    <property type="term" value="F:FAD binding"/>
    <property type="evidence" value="ECO:0007669"/>
    <property type="project" value="InterPro"/>
</dbReference>
<evidence type="ECO:0000259" key="10">
    <source>
        <dbReference type="PROSITE" id="PS51387"/>
    </source>
</evidence>
<proteinExistence type="inferred from homology"/>
<name>A0A914C2U0_9BILA</name>
<dbReference type="Pfam" id="PF01565">
    <property type="entry name" value="FAD_binding_4"/>
    <property type="match status" value="1"/>
</dbReference>
<dbReference type="AlphaFoldDB" id="A0A914C2U0"/>
<dbReference type="InterPro" id="IPR016169">
    <property type="entry name" value="FAD-bd_PCMH_sub2"/>
</dbReference>
<dbReference type="Proteomes" id="UP000887540">
    <property type="component" value="Unplaced"/>
</dbReference>
<dbReference type="InterPro" id="IPR006094">
    <property type="entry name" value="Oxid_FAD_bind_N"/>
</dbReference>
<evidence type="ECO:0000256" key="9">
    <source>
        <dbReference type="ARBA" id="ARBA00038897"/>
    </source>
</evidence>
<dbReference type="GO" id="GO:0005739">
    <property type="term" value="C:mitochondrion"/>
    <property type="evidence" value="ECO:0007669"/>
    <property type="project" value="UniProtKB-SubCell"/>
</dbReference>
<evidence type="ECO:0000256" key="6">
    <source>
        <dbReference type="ARBA" id="ARBA00022946"/>
    </source>
</evidence>
<evidence type="ECO:0000313" key="11">
    <source>
        <dbReference type="Proteomes" id="UP000887540"/>
    </source>
</evidence>
<dbReference type="Gene3D" id="3.30.70.2740">
    <property type="match status" value="1"/>
</dbReference>
<keyword evidence="7" id="KW-0560">Oxidoreductase</keyword>
<comment type="similarity">
    <text evidence="3">Belongs to the FAD-binding oxidoreductase/transferase type 4 family.</text>
</comment>
<dbReference type="Pfam" id="PF02913">
    <property type="entry name" value="FAD-oxidase_C"/>
    <property type="match status" value="1"/>
</dbReference>
<dbReference type="InterPro" id="IPR016171">
    <property type="entry name" value="Vanillyl_alc_oxidase_C-sub2"/>
</dbReference>
<sequence>MFSHNLLRSVSSAVCKKCEGLVPKFEAIFGNEYVKTTESFRDHYGHDEGHFPNRPPDIVLMPGTVQEVSAAIRLCNEQRIPVIPYGTGTGLEGGVTAFKGGVCLDLKRMDQMTQLNEEDFDCVVQPGVTRKMLNEMLKNTGLWFTVDPGADASICGMIATQASGTCSVRYGTMKSNVKNLEVVLADGTILYTRGKNRRPWKSSAGYNLTDLFIGSEGTLGVITSACVNVHPRPPALSAAVCSFPDVARAVETVVNIRHMALPIARIEFLDEKQMQACIAHSKLNMEEKPTLFMEFHGANERDVEEQTALAEELCILNQGIRFEAATDTVGMNQLWQARHMAYYATMSQRKGARGFTTDVCVPLSQLPKVVTETRKDIDASGMYGTIVGHVGEGNFHCIFPVVEEDEKEMQIIWGLSDRLVKRALAVGGTCTGEHGIGLGKINYLKEELGEEGVHLMKLLKKTLDPNNILNPGKVLSE</sequence>
<dbReference type="GO" id="GO:0008720">
    <property type="term" value="F:D-lactate dehydrogenase (NAD+) activity"/>
    <property type="evidence" value="ECO:0007669"/>
    <property type="project" value="TreeGrafter"/>
</dbReference>
<dbReference type="PANTHER" id="PTHR11748:SF111">
    <property type="entry name" value="D-LACTATE DEHYDROGENASE, MITOCHONDRIAL-RELATED"/>
    <property type="match status" value="1"/>
</dbReference>
<dbReference type="GO" id="GO:0004458">
    <property type="term" value="F:D-lactate dehydrogenase (cytochrome) activity"/>
    <property type="evidence" value="ECO:0007669"/>
    <property type="project" value="UniProtKB-EC"/>
</dbReference>
<dbReference type="SUPFAM" id="SSF56176">
    <property type="entry name" value="FAD-binding/transporter-associated domain-like"/>
    <property type="match status" value="1"/>
</dbReference>
<evidence type="ECO:0000256" key="1">
    <source>
        <dbReference type="ARBA" id="ARBA00001974"/>
    </source>
</evidence>
<evidence type="ECO:0000256" key="7">
    <source>
        <dbReference type="ARBA" id="ARBA00023002"/>
    </source>
</evidence>
<dbReference type="Gene3D" id="1.10.45.10">
    <property type="entry name" value="Vanillyl-alcohol Oxidase, Chain A, domain 4"/>
    <property type="match status" value="1"/>
</dbReference>
<evidence type="ECO:0000256" key="5">
    <source>
        <dbReference type="ARBA" id="ARBA00022827"/>
    </source>
</evidence>
<dbReference type="Gene3D" id="3.30.465.10">
    <property type="match status" value="1"/>
</dbReference>
<organism evidence="11 12">
    <name type="scientific">Acrobeloides nanus</name>
    <dbReference type="NCBI Taxonomy" id="290746"/>
    <lineage>
        <taxon>Eukaryota</taxon>
        <taxon>Metazoa</taxon>
        <taxon>Ecdysozoa</taxon>
        <taxon>Nematoda</taxon>
        <taxon>Chromadorea</taxon>
        <taxon>Rhabditida</taxon>
        <taxon>Tylenchina</taxon>
        <taxon>Cephalobomorpha</taxon>
        <taxon>Cephaloboidea</taxon>
        <taxon>Cephalobidae</taxon>
        <taxon>Acrobeloides</taxon>
    </lineage>
</organism>
<evidence type="ECO:0000256" key="2">
    <source>
        <dbReference type="ARBA" id="ARBA00004173"/>
    </source>
</evidence>
<evidence type="ECO:0000256" key="8">
    <source>
        <dbReference type="ARBA" id="ARBA00023128"/>
    </source>
</evidence>
<keyword evidence="8" id="KW-0496">Mitochondrion</keyword>
<keyword evidence="4" id="KW-0285">Flavoprotein</keyword>
<evidence type="ECO:0000313" key="12">
    <source>
        <dbReference type="WBParaSite" id="ACRNAN_Path_1552.g6036.t1"/>
    </source>
</evidence>
<dbReference type="EC" id="1.1.2.4" evidence="9"/>
<feature type="domain" description="FAD-binding PCMH-type" evidence="10">
    <location>
        <begin position="51"/>
        <end position="232"/>
    </location>
</feature>
<keyword evidence="6" id="KW-0809">Transit peptide</keyword>
<evidence type="ECO:0000256" key="4">
    <source>
        <dbReference type="ARBA" id="ARBA00022630"/>
    </source>
</evidence>
<dbReference type="SUPFAM" id="SSF55103">
    <property type="entry name" value="FAD-linked oxidases, C-terminal domain"/>
    <property type="match status" value="1"/>
</dbReference>
<protein>
    <recommendedName>
        <fullName evidence="9">D-lactate dehydrogenase (cytochrome)</fullName>
        <ecNumber evidence="9">1.1.2.4</ecNumber>
    </recommendedName>
</protein>
<evidence type="ECO:0000256" key="3">
    <source>
        <dbReference type="ARBA" id="ARBA00008000"/>
    </source>
</evidence>
<dbReference type="WBParaSite" id="ACRNAN_Path_1552.g6036.t1">
    <property type="protein sequence ID" value="ACRNAN_Path_1552.g6036.t1"/>
    <property type="gene ID" value="ACRNAN_Path_1552.g6036"/>
</dbReference>
<keyword evidence="5" id="KW-0274">FAD</keyword>
<comment type="cofactor">
    <cofactor evidence="1">
        <name>FAD</name>
        <dbReference type="ChEBI" id="CHEBI:57692"/>
    </cofactor>
</comment>